<dbReference type="PANTHER" id="PTHR12677:SF59">
    <property type="entry name" value="GOLGI APPARATUS MEMBRANE PROTEIN TVP38-RELATED"/>
    <property type="match status" value="1"/>
</dbReference>
<protein>
    <recommendedName>
        <fullName evidence="7">VTT domain-containing protein</fullName>
    </recommendedName>
</protein>
<evidence type="ECO:0000256" key="5">
    <source>
        <dbReference type="ARBA" id="ARBA00023136"/>
    </source>
</evidence>
<feature type="domain" description="VTT" evidence="7">
    <location>
        <begin position="80"/>
        <end position="198"/>
    </location>
</feature>
<proteinExistence type="predicted"/>
<evidence type="ECO:0000256" key="1">
    <source>
        <dbReference type="ARBA" id="ARBA00004651"/>
    </source>
</evidence>
<feature type="transmembrane region" description="Helical" evidence="6">
    <location>
        <begin position="18"/>
        <end position="39"/>
    </location>
</feature>
<keyword evidence="5 6" id="KW-0472">Membrane</keyword>
<keyword evidence="2" id="KW-1003">Cell membrane</keyword>
<name>A0A644XQ50_9ZZZZ</name>
<feature type="transmembrane region" description="Helical" evidence="6">
    <location>
        <begin position="205"/>
        <end position="226"/>
    </location>
</feature>
<keyword evidence="4 6" id="KW-1133">Transmembrane helix</keyword>
<evidence type="ECO:0000256" key="2">
    <source>
        <dbReference type="ARBA" id="ARBA00022475"/>
    </source>
</evidence>
<feature type="transmembrane region" description="Helical" evidence="6">
    <location>
        <begin position="175"/>
        <end position="199"/>
    </location>
</feature>
<accession>A0A644XQ50</accession>
<feature type="transmembrane region" description="Helical" evidence="6">
    <location>
        <begin position="60"/>
        <end position="80"/>
    </location>
</feature>
<comment type="subcellular location">
    <subcellularLocation>
        <location evidence="1">Cell membrane</location>
        <topology evidence="1">Multi-pass membrane protein</topology>
    </subcellularLocation>
</comment>
<organism evidence="8">
    <name type="scientific">bioreactor metagenome</name>
    <dbReference type="NCBI Taxonomy" id="1076179"/>
    <lineage>
        <taxon>unclassified sequences</taxon>
        <taxon>metagenomes</taxon>
        <taxon>ecological metagenomes</taxon>
    </lineage>
</organism>
<feature type="transmembrane region" description="Helical" evidence="6">
    <location>
        <begin position="100"/>
        <end position="117"/>
    </location>
</feature>
<reference evidence="8" key="1">
    <citation type="submission" date="2019-08" db="EMBL/GenBank/DDBJ databases">
        <authorList>
            <person name="Kucharzyk K."/>
            <person name="Murdoch R.W."/>
            <person name="Higgins S."/>
            <person name="Loffler F."/>
        </authorList>
    </citation>
    <scope>NUCLEOTIDE SEQUENCE</scope>
</reference>
<dbReference type="InterPro" id="IPR015414">
    <property type="entry name" value="TMEM64"/>
</dbReference>
<evidence type="ECO:0000313" key="8">
    <source>
        <dbReference type="EMBL" id="MPM18255.1"/>
    </source>
</evidence>
<dbReference type="PANTHER" id="PTHR12677">
    <property type="entry name" value="GOLGI APPARATUS MEMBRANE PROTEIN TVP38-RELATED"/>
    <property type="match status" value="1"/>
</dbReference>
<dbReference type="GO" id="GO:0005886">
    <property type="term" value="C:plasma membrane"/>
    <property type="evidence" value="ECO:0007669"/>
    <property type="project" value="UniProtKB-SubCell"/>
</dbReference>
<dbReference type="AlphaFoldDB" id="A0A644XQ50"/>
<dbReference type="InterPro" id="IPR032816">
    <property type="entry name" value="VTT_dom"/>
</dbReference>
<evidence type="ECO:0000256" key="3">
    <source>
        <dbReference type="ARBA" id="ARBA00022692"/>
    </source>
</evidence>
<gene>
    <name evidence="8" type="ORF">SDC9_64661</name>
</gene>
<comment type="caution">
    <text evidence="8">The sequence shown here is derived from an EMBL/GenBank/DDBJ whole genome shotgun (WGS) entry which is preliminary data.</text>
</comment>
<dbReference type="Pfam" id="PF09335">
    <property type="entry name" value="VTT_dom"/>
    <property type="match status" value="1"/>
</dbReference>
<evidence type="ECO:0000259" key="7">
    <source>
        <dbReference type="Pfam" id="PF09335"/>
    </source>
</evidence>
<evidence type="ECO:0000256" key="6">
    <source>
        <dbReference type="SAM" id="Phobius"/>
    </source>
</evidence>
<evidence type="ECO:0000256" key="4">
    <source>
        <dbReference type="ARBA" id="ARBA00022989"/>
    </source>
</evidence>
<sequence length="266" mass="28725">MEQNAAKPASPPSKTRKIVSIVSIVTFVLLLVFLTVFVGKPLISTLKDPAAFRDWIDTRGVWGKLIFIGMCILQVVVAFIPGEPFELAAGYAFGALEGTLLVWVGLILGSTIVFLFVRKFGVKLVEAVFPLEKIDSLPLLNNEKALNATAFVLFFIPGTPKDLLTYAAGLTKIRLLPWVLITSVARLPSIITSTVSGSALGTQRYVLAAVVFGATALLSGAGFLIYRATEKKRAMREAGDRIAAQTLYVPPEEDADKQQADTGKPE</sequence>
<keyword evidence="3 6" id="KW-0812">Transmembrane</keyword>
<dbReference type="EMBL" id="VSSQ01002948">
    <property type="protein sequence ID" value="MPM18255.1"/>
    <property type="molecule type" value="Genomic_DNA"/>
</dbReference>